<organism evidence="1 2">
    <name type="scientific">Turicibacter sanguinis</name>
    <dbReference type="NCBI Taxonomy" id="154288"/>
    <lineage>
        <taxon>Bacteria</taxon>
        <taxon>Bacillati</taxon>
        <taxon>Bacillota</taxon>
        <taxon>Erysipelotrichia</taxon>
        <taxon>Erysipelotrichales</taxon>
        <taxon>Turicibacteraceae</taxon>
        <taxon>Turicibacter</taxon>
    </lineage>
</organism>
<dbReference type="AlphaFoldDB" id="A0A9X4XFB9"/>
<gene>
    <name evidence="1" type="ORF">GMA92_05100</name>
</gene>
<comment type="caution">
    <text evidence="1">The sequence shown here is derived from an EMBL/GenBank/DDBJ whole genome shotgun (WGS) entry which is preliminary data.</text>
</comment>
<evidence type="ECO:0000313" key="1">
    <source>
        <dbReference type="EMBL" id="MTK20815.1"/>
    </source>
</evidence>
<name>A0A9X4XFB9_9FIRM</name>
<dbReference type="EMBL" id="WMQE01000008">
    <property type="protein sequence ID" value="MTK20815.1"/>
    <property type="molecule type" value="Genomic_DNA"/>
</dbReference>
<dbReference type="Proteomes" id="UP000487649">
    <property type="component" value="Unassembled WGS sequence"/>
</dbReference>
<accession>A0A9X4XFB9</accession>
<evidence type="ECO:0000313" key="2">
    <source>
        <dbReference type="Proteomes" id="UP000487649"/>
    </source>
</evidence>
<sequence length="223" mass="25861">MSADVYNIEEYIALKKGLSKHFESATHFTPENLKKYNELLKEFEESNESKDSSKGKKLENLVRFIFDNIDVFEVYSNIYTSTNEIDHLVALSEFGQILARDGLFDIKGNYLLCECKNYTGTIDVTWVGKFCNLVSDQPARIGILFSHKGFRGKGNWDSAKGLVKKFYYRKENYSDKMYIIDFNLNEFKRLGAGESFINIIKEKVQSIETDTDFEKYLTRHPAQ</sequence>
<reference evidence="1 2" key="1">
    <citation type="journal article" date="2019" name="Nat. Med.">
        <title>A library of human gut bacterial isolates paired with longitudinal multiomics data enables mechanistic microbiome research.</title>
        <authorList>
            <person name="Poyet M."/>
            <person name="Groussin M."/>
            <person name="Gibbons S.M."/>
            <person name="Avila-Pacheco J."/>
            <person name="Jiang X."/>
            <person name="Kearney S.M."/>
            <person name="Perrotta A.R."/>
            <person name="Berdy B."/>
            <person name="Zhao S."/>
            <person name="Lieberman T.D."/>
            <person name="Swanson P.K."/>
            <person name="Smith M."/>
            <person name="Roesemann S."/>
            <person name="Alexander J.E."/>
            <person name="Rich S.A."/>
            <person name="Livny J."/>
            <person name="Vlamakis H."/>
            <person name="Clish C."/>
            <person name="Bullock K."/>
            <person name="Deik A."/>
            <person name="Scott J."/>
            <person name="Pierce K.A."/>
            <person name="Xavier R.J."/>
            <person name="Alm E.J."/>
        </authorList>
    </citation>
    <scope>NUCLEOTIDE SEQUENCE [LARGE SCALE GENOMIC DNA]</scope>
    <source>
        <strain evidence="1 2">BIOML-A198</strain>
    </source>
</reference>
<proteinExistence type="predicted"/>
<protein>
    <submittedName>
        <fullName evidence="1">Acetylglutamate semialdehyde dehydrogenase</fullName>
    </submittedName>
</protein>